<evidence type="ECO:0000259" key="1">
    <source>
        <dbReference type="Pfam" id="PF06057"/>
    </source>
</evidence>
<accession>A0A1H0A2E1</accession>
<organism evidence="2 3">
    <name type="scientific">Pseudomonas jinjuensis</name>
    <dbReference type="NCBI Taxonomy" id="198616"/>
    <lineage>
        <taxon>Bacteria</taxon>
        <taxon>Pseudomonadati</taxon>
        <taxon>Pseudomonadota</taxon>
        <taxon>Gammaproteobacteria</taxon>
        <taxon>Pseudomonadales</taxon>
        <taxon>Pseudomonadaceae</taxon>
        <taxon>Pseudomonas</taxon>
    </lineage>
</organism>
<evidence type="ECO:0000313" key="3">
    <source>
        <dbReference type="Proteomes" id="UP000242957"/>
    </source>
</evidence>
<dbReference type="PIRSF" id="PIRSF029063">
    <property type="entry name" value="IV_sec_VirJ"/>
    <property type="match status" value="1"/>
</dbReference>
<dbReference type="Proteomes" id="UP000242957">
    <property type="component" value="Unassembled WGS sequence"/>
</dbReference>
<dbReference type="InterPro" id="IPR011225">
    <property type="entry name" value="IV_sec_VirJ"/>
</dbReference>
<dbReference type="AlphaFoldDB" id="A0A1H0A2E1"/>
<evidence type="ECO:0000313" key="2">
    <source>
        <dbReference type="EMBL" id="SDN27474.1"/>
    </source>
</evidence>
<dbReference type="InterPro" id="IPR010333">
    <property type="entry name" value="VirJ"/>
</dbReference>
<reference evidence="3" key="1">
    <citation type="submission" date="2016-10" db="EMBL/GenBank/DDBJ databases">
        <authorList>
            <person name="Varghese N."/>
            <person name="Submissions S."/>
        </authorList>
    </citation>
    <scope>NUCLEOTIDE SEQUENCE [LARGE SCALE GENOMIC DNA]</scope>
    <source>
        <strain evidence="3">JCM 21621</strain>
    </source>
</reference>
<dbReference type="OrthoDB" id="641022at2"/>
<name>A0A1H0A2E1_9PSED</name>
<dbReference type="SUPFAM" id="SSF53474">
    <property type="entry name" value="alpha/beta-Hydrolases"/>
    <property type="match status" value="1"/>
</dbReference>
<dbReference type="InterPro" id="IPR029058">
    <property type="entry name" value="AB_hydrolase_fold"/>
</dbReference>
<sequence>MLKRRWRHLLIVLIAIIVALALLVWSRPASQARLQHSTLPDGSAVSLAIPGKQPNARVLLAVPQGQKLDDAQLLALAHDNGARVVQFVFPDKDCAAQQQRAQAALQLLDGAPTLVAGIDAGAAYAWRWLAGQDDDKARALSVGFALDKPDCAATPLPQSAAHGQWTAVWNDNPDDPSARFARGLKNAETVIADYDTPLPKVLDDQLRHLLQGSGDDFPVVEVPAAKTAETVTLFYSGDGGWRDLDRAVAEQMARLGYPVVGVDTLRYYWQHKTPEQSAADLAVLMRHYREKWGARRFVLAGYSFGADVLPAIYNRLPGAEQKEVDALLLIAFARSGSFEIEVQGWLGKAGTEAATGPELARLPAQKVLCVYGIEEKDESGCTQPQTLGENLQLPGGHHFDQDYPALAKRLVDAIRARQGPVNEG</sequence>
<keyword evidence="3" id="KW-1185">Reference proteome</keyword>
<dbReference type="STRING" id="198616.SAMN05216193_10256"/>
<feature type="domain" description="Bacterial virulence" evidence="1">
    <location>
        <begin position="230"/>
        <end position="417"/>
    </location>
</feature>
<protein>
    <submittedName>
        <fullName evidence="2">Type IV secretory pathway, VirJ component</fullName>
    </submittedName>
</protein>
<dbReference type="Gene3D" id="3.40.50.1820">
    <property type="entry name" value="alpha/beta hydrolase"/>
    <property type="match status" value="1"/>
</dbReference>
<dbReference type="RefSeq" id="WP_084309835.1">
    <property type="nucleotide sequence ID" value="NZ_FNIJ01000002.1"/>
</dbReference>
<dbReference type="Pfam" id="PF06057">
    <property type="entry name" value="VirJ"/>
    <property type="match status" value="1"/>
</dbReference>
<dbReference type="EMBL" id="FNIJ01000002">
    <property type="protein sequence ID" value="SDN27474.1"/>
    <property type="molecule type" value="Genomic_DNA"/>
</dbReference>
<proteinExistence type="predicted"/>
<gene>
    <name evidence="2" type="ORF">SAMN05216193_10256</name>
</gene>